<keyword evidence="3" id="KW-1185">Reference proteome</keyword>
<protein>
    <submittedName>
        <fullName evidence="2">MFS family permease</fullName>
    </submittedName>
</protein>
<sequence>MLFARTGLSGAQISSLFVLWSATTILLEVPSGLWADRFSRRRLVVWSPLVVAAGFATWTFAPSYPAFAAGFVLWGAGVAMRSGALEALVYEEMARLGAAGRYTRLVGRAEAVRTTAEMAATGAAALVLAAGGHTAVGVASVVVPVLGAAVGLTFPEHRTGREPSGGGFGALLREGLGEVRRVPAVRRTVLLVAVLSGVTALDEYLPLLAEATGVADATVPLLMLLVVAVTAVGGWLAGRGTRAAPAALAIAAALLAGGAFARSPAGFVPIAVAYAAFRWAIAAAEARLQDRLSDRTRATVTSLSGLGAELVGIAAFAGYALASRWAEPWLVFCLAAPVYLGVAAAMRR</sequence>
<feature type="transmembrane region" description="Helical" evidence="1">
    <location>
        <begin position="243"/>
        <end position="261"/>
    </location>
</feature>
<dbReference type="PANTHER" id="PTHR23530:SF1">
    <property type="entry name" value="PERMEASE, MAJOR FACILITATOR SUPERFAMILY-RELATED"/>
    <property type="match status" value="1"/>
</dbReference>
<keyword evidence="1" id="KW-1133">Transmembrane helix</keyword>
<dbReference type="InterPro" id="IPR053160">
    <property type="entry name" value="MFS_DHA3_Transporter"/>
</dbReference>
<dbReference type="PANTHER" id="PTHR23530">
    <property type="entry name" value="TRANSPORT PROTEIN-RELATED"/>
    <property type="match status" value="1"/>
</dbReference>
<feature type="transmembrane region" description="Helical" evidence="1">
    <location>
        <begin position="217"/>
        <end position="236"/>
    </location>
</feature>
<dbReference type="InterPro" id="IPR036259">
    <property type="entry name" value="MFS_trans_sf"/>
</dbReference>
<feature type="transmembrane region" description="Helical" evidence="1">
    <location>
        <begin position="300"/>
        <end position="322"/>
    </location>
</feature>
<dbReference type="GO" id="GO:0022857">
    <property type="term" value="F:transmembrane transporter activity"/>
    <property type="evidence" value="ECO:0007669"/>
    <property type="project" value="InterPro"/>
</dbReference>
<evidence type="ECO:0000313" key="3">
    <source>
        <dbReference type="Proteomes" id="UP000539313"/>
    </source>
</evidence>
<dbReference type="Proteomes" id="UP000539313">
    <property type="component" value="Unassembled WGS sequence"/>
</dbReference>
<comment type="caution">
    <text evidence="2">The sequence shown here is derived from an EMBL/GenBank/DDBJ whole genome shotgun (WGS) entry which is preliminary data.</text>
</comment>
<dbReference type="SUPFAM" id="SSF103473">
    <property type="entry name" value="MFS general substrate transporter"/>
    <property type="match status" value="1"/>
</dbReference>
<organism evidence="2 3">
    <name type="scientific">Thermomonospora cellulosilytica</name>
    <dbReference type="NCBI Taxonomy" id="1411118"/>
    <lineage>
        <taxon>Bacteria</taxon>
        <taxon>Bacillati</taxon>
        <taxon>Actinomycetota</taxon>
        <taxon>Actinomycetes</taxon>
        <taxon>Streptosporangiales</taxon>
        <taxon>Thermomonosporaceae</taxon>
        <taxon>Thermomonospora</taxon>
    </lineage>
</organism>
<feature type="transmembrane region" description="Helical" evidence="1">
    <location>
        <begin position="43"/>
        <end position="61"/>
    </location>
</feature>
<name>A0A7W3N144_9ACTN</name>
<evidence type="ECO:0000256" key="1">
    <source>
        <dbReference type="SAM" id="Phobius"/>
    </source>
</evidence>
<feature type="transmembrane region" description="Helical" evidence="1">
    <location>
        <begin position="267"/>
        <end position="288"/>
    </location>
</feature>
<dbReference type="Gene3D" id="1.20.1250.20">
    <property type="entry name" value="MFS general substrate transporter like domains"/>
    <property type="match status" value="1"/>
</dbReference>
<dbReference type="AlphaFoldDB" id="A0A7W3N144"/>
<dbReference type="EMBL" id="JACJII010000001">
    <property type="protein sequence ID" value="MBA9005585.1"/>
    <property type="molecule type" value="Genomic_DNA"/>
</dbReference>
<reference evidence="2 3" key="1">
    <citation type="submission" date="2020-08" db="EMBL/GenBank/DDBJ databases">
        <title>Sequencing the genomes of 1000 actinobacteria strains.</title>
        <authorList>
            <person name="Klenk H.-P."/>
        </authorList>
    </citation>
    <scope>NUCLEOTIDE SEQUENCE [LARGE SCALE GENOMIC DNA]</scope>
    <source>
        <strain evidence="2 3">DSM 45823</strain>
    </source>
</reference>
<dbReference type="InterPro" id="IPR011701">
    <property type="entry name" value="MFS"/>
</dbReference>
<feature type="transmembrane region" description="Helical" evidence="1">
    <location>
        <begin position="67"/>
        <end position="90"/>
    </location>
</feature>
<feature type="transmembrane region" description="Helical" evidence="1">
    <location>
        <begin position="328"/>
        <end position="346"/>
    </location>
</feature>
<keyword evidence="1" id="KW-0472">Membrane</keyword>
<accession>A0A7W3N144</accession>
<feature type="transmembrane region" description="Helical" evidence="1">
    <location>
        <begin position="12"/>
        <end position="31"/>
    </location>
</feature>
<keyword evidence="1" id="KW-0812">Transmembrane</keyword>
<evidence type="ECO:0000313" key="2">
    <source>
        <dbReference type="EMBL" id="MBA9005585.1"/>
    </source>
</evidence>
<proteinExistence type="predicted"/>
<dbReference type="Pfam" id="PF07690">
    <property type="entry name" value="MFS_1"/>
    <property type="match status" value="1"/>
</dbReference>
<gene>
    <name evidence="2" type="ORF">HNR21_004467</name>
</gene>